<evidence type="ECO:0000256" key="4">
    <source>
        <dbReference type="ARBA" id="ARBA00023163"/>
    </source>
</evidence>
<dbReference type="RefSeq" id="WP_187246345.1">
    <property type="nucleotide sequence ID" value="NZ_BAAAOK010000016.1"/>
</dbReference>
<reference evidence="6 7" key="1">
    <citation type="submission" date="2020-06" db="EMBL/GenBank/DDBJ databases">
        <title>Actinomadura xiongansis sp. nov., isolated from soil of Baiyangdian.</title>
        <authorList>
            <person name="Zhang X."/>
        </authorList>
    </citation>
    <scope>NUCLEOTIDE SEQUENCE [LARGE SCALE GENOMIC DNA]</scope>
    <source>
        <strain evidence="6 7">HBUM206468</strain>
    </source>
</reference>
<keyword evidence="4" id="KW-0804">Transcription</keyword>
<dbReference type="InterPro" id="IPR005119">
    <property type="entry name" value="LysR_subst-bd"/>
</dbReference>
<dbReference type="Pfam" id="PF00126">
    <property type="entry name" value="HTH_1"/>
    <property type="match status" value="1"/>
</dbReference>
<proteinExistence type="inferred from homology"/>
<dbReference type="SUPFAM" id="SSF46785">
    <property type="entry name" value="Winged helix' DNA-binding domain"/>
    <property type="match status" value="1"/>
</dbReference>
<dbReference type="Gene3D" id="3.40.190.10">
    <property type="entry name" value="Periplasmic binding protein-like II"/>
    <property type="match status" value="2"/>
</dbReference>
<name>A0ABR7LY36_9ACTN</name>
<evidence type="ECO:0000313" key="7">
    <source>
        <dbReference type="Proteomes" id="UP000805614"/>
    </source>
</evidence>
<organism evidence="6 7">
    <name type="scientific">Actinomadura alba</name>
    <dbReference type="NCBI Taxonomy" id="406431"/>
    <lineage>
        <taxon>Bacteria</taxon>
        <taxon>Bacillati</taxon>
        <taxon>Actinomycetota</taxon>
        <taxon>Actinomycetes</taxon>
        <taxon>Streptosporangiales</taxon>
        <taxon>Thermomonosporaceae</taxon>
        <taxon>Actinomadura</taxon>
    </lineage>
</organism>
<keyword evidence="7" id="KW-1185">Reference proteome</keyword>
<gene>
    <name evidence="6" type="ORF">HKK74_27965</name>
</gene>
<dbReference type="Pfam" id="PF03466">
    <property type="entry name" value="LysR_substrate"/>
    <property type="match status" value="1"/>
</dbReference>
<protein>
    <submittedName>
        <fullName evidence="6">LysR family transcriptional regulator</fullName>
    </submittedName>
</protein>
<dbReference type="SUPFAM" id="SSF53850">
    <property type="entry name" value="Periplasmic binding protein-like II"/>
    <property type="match status" value="1"/>
</dbReference>
<keyword evidence="3" id="KW-0238">DNA-binding</keyword>
<evidence type="ECO:0000259" key="5">
    <source>
        <dbReference type="PROSITE" id="PS50931"/>
    </source>
</evidence>
<evidence type="ECO:0000256" key="3">
    <source>
        <dbReference type="ARBA" id="ARBA00023125"/>
    </source>
</evidence>
<comment type="similarity">
    <text evidence="1">Belongs to the LysR transcriptional regulatory family.</text>
</comment>
<keyword evidence="2" id="KW-0805">Transcription regulation</keyword>
<dbReference type="PANTHER" id="PTHR30346">
    <property type="entry name" value="TRANSCRIPTIONAL DUAL REGULATOR HCAR-RELATED"/>
    <property type="match status" value="1"/>
</dbReference>
<dbReference type="InterPro" id="IPR000847">
    <property type="entry name" value="LysR_HTH_N"/>
</dbReference>
<sequence>MVSSDGGRTPPEEGGRGIAYTLDQLRGFVAVAEERHFGRAADRLRMTQPPLSRQVQKLERAVGVTLFERTSHGVTLTPAGRAFLAEARRLLRLAESAPLVARRSAQGTMGSVRIGFTAVSALTVLGQWISAAAEHLPGVDLVLTEMVTREQLDALLAGEIDVGLARGVPRSDVLSARLVHTESLVLAAPRDHPLAGLGRTPRLADIAEHDVVTYSTVEARYFHELVITVFRDAGVVPRYVQQIGQVHSLLALVDAGLGVALVPRSASALRLANLAFLDVTDLPPDIVEAHCVWRTANEDPALHALFRLVGH</sequence>
<evidence type="ECO:0000256" key="1">
    <source>
        <dbReference type="ARBA" id="ARBA00009437"/>
    </source>
</evidence>
<dbReference type="InterPro" id="IPR036388">
    <property type="entry name" value="WH-like_DNA-bd_sf"/>
</dbReference>
<comment type="caution">
    <text evidence="6">The sequence shown here is derived from an EMBL/GenBank/DDBJ whole genome shotgun (WGS) entry which is preliminary data.</text>
</comment>
<dbReference type="Gene3D" id="1.10.10.10">
    <property type="entry name" value="Winged helix-like DNA-binding domain superfamily/Winged helix DNA-binding domain"/>
    <property type="match status" value="1"/>
</dbReference>
<dbReference type="PRINTS" id="PR00039">
    <property type="entry name" value="HTHLYSR"/>
</dbReference>
<dbReference type="Proteomes" id="UP000805614">
    <property type="component" value="Unassembled WGS sequence"/>
</dbReference>
<feature type="domain" description="HTH lysR-type" evidence="5">
    <location>
        <begin position="20"/>
        <end position="77"/>
    </location>
</feature>
<accession>A0ABR7LY36</accession>
<evidence type="ECO:0000313" key="6">
    <source>
        <dbReference type="EMBL" id="MBC6469303.1"/>
    </source>
</evidence>
<dbReference type="InterPro" id="IPR036390">
    <property type="entry name" value="WH_DNA-bd_sf"/>
</dbReference>
<dbReference type="PANTHER" id="PTHR30346:SF0">
    <property type="entry name" value="HCA OPERON TRANSCRIPTIONAL ACTIVATOR HCAR"/>
    <property type="match status" value="1"/>
</dbReference>
<dbReference type="PROSITE" id="PS50931">
    <property type="entry name" value="HTH_LYSR"/>
    <property type="match status" value="1"/>
</dbReference>
<dbReference type="EMBL" id="JABVEC010000025">
    <property type="protein sequence ID" value="MBC6469303.1"/>
    <property type="molecule type" value="Genomic_DNA"/>
</dbReference>
<evidence type="ECO:0000256" key="2">
    <source>
        <dbReference type="ARBA" id="ARBA00023015"/>
    </source>
</evidence>